<gene>
    <name evidence="2" type="ORF">PECUL_23A055717</name>
</gene>
<name>A0AAD1VNW7_PELCU</name>
<accession>A0AAD1VNW7</accession>
<evidence type="ECO:0000256" key="1">
    <source>
        <dbReference type="SAM" id="MobiDB-lite"/>
    </source>
</evidence>
<protein>
    <submittedName>
        <fullName evidence="2">Uncharacterized protein</fullName>
    </submittedName>
</protein>
<proteinExistence type="predicted"/>
<reference evidence="2" key="1">
    <citation type="submission" date="2022-03" db="EMBL/GenBank/DDBJ databases">
        <authorList>
            <person name="Alioto T."/>
            <person name="Alioto T."/>
            <person name="Gomez Garrido J."/>
        </authorList>
    </citation>
    <scope>NUCLEOTIDE SEQUENCE</scope>
</reference>
<sequence>MFRPQQEQWRPSCHQQTEENGTDSDGSEYAKTSDAPLTLHDMQTMLREATTDIKCHMVTELDKRLS</sequence>
<keyword evidence="3" id="KW-1185">Reference proteome</keyword>
<dbReference type="AlphaFoldDB" id="A0AAD1VNW7"/>
<dbReference type="Proteomes" id="UP001295444">
    <property type="component" value="Chromosome 01"/>
</dbReference>
<feature type="region of interest" description="Disordered" evidence="1">
    <location>
        <begin position="1"/>
        <end position="37"/>
    </location>
</feature>
<organism evidence="2 3">
    <name type="scientific">Pelobates cultripes</name>
    <name type="common">Western spadefoot toad</name>
    <dbReference type="NCBI Taxonomy" id="61616"/>
    <lineage>
        <taxon>Eukaryota</taxon>
        <taxon>Metazoa</taxon>
        <taxon>Chordata</taxon>
        <taxon>Craniata</taxon>
        <taxon>Vertebrata</taxon>
        <taxon>Euteleostomi</taxon>
        <taxon>Amphibia</taxon>
        <taxon>Batrachia</taxon>
        <taxon>Anura</taxon>
        <taxon>Pelobatoidea</taxon>
        <taxon>Pelobatidae</taxon>
        <taxon>Pelobates</taxon>
    </lineage>
</organism>
<feature type="compositionally biased region" description="Polar residues" evidence="1">
    <location>
        <begin position="1"/>
        <end position="19"/>
    </location>
</feature>
<dbReference type="EMBL" id="OW240912">
    <property type="protein sequence ID" value="CAH2221864.1"/>
    <property type="molecule type" value="Genomic_DNA"/>
</dbReference>
<evidence type="ECO:0000313" key="3">
    <source>
        <dbReference type="Proteomes" id="UP001295444"/>
    </source>
</evidence>
<evidence type="ECO:0000313" key="2">
    <source>
        <dbReference type="EMBL" id="CAH2221864.1"/>
    </source>
</evidence>
<feature type="non-terminal residue" evidence="2">
    <location>
        <position position="66"/>
    </location>
</feature>